<proteinExistence type="predicted"/>
<dbReference type="PROSITE" id="PS00622">
    <property type="entry name" value="HTH_LUXR_1"/>
    <property type="match status" value="1"/>
</dbReference>
<dbReference type="InterPro" id="IPR016032">
    <property type="entry name" value="Sig_transdc_resp-reg_C-effctor"/>
</dbReference>
<dbReference type="EMBL" id="BAABIS010000001">
    <property type="protein sequence ID" value="GAA4835602.1"/>
    <property type="molecule type" value="Genomic_DNA"/>
</dbReference>
<keyword evidence="2" id="KW-0067">ATP-binding</keyword>
<name>A0ABP9DB34_9ACTN</name>
<comment type="caution">
    <text evidence="5">The sequence shown here is derived from an EMBL/GenBank/DDBJ whole genome shotgun (WGS) entry which is preliminary data.</text>
</comment>
<protein>
    <submittedName>
        <fullName evidence="5">LuxR family transcriptional regulator</fullName>
    </submittedName>
</protein>
<keyword evidence="6" id="KW-1185">Reference proteome</keyword>
<dbReference type="InterPro" id="IPR041664">
    <property type="entry name" value="AAA_16"/>
</dbReference>
<dbReference type="Pfam" id="PF00196">
    <property type="entry name" value="GerE"/>
    <property type="match status" value="1"/>
</dbReference>
<evidence type="ECO:0000256" key="3">
    <source>
        <dbReference type="SAM" id="MobiDB-lite"/>
    </source>
</evidence>
<dbReference type="Gene3D" id="1.10.10.10">
    <property type="entry name" value="Winged helix-like DNA-binding domain superfamily/Winged helix DNA-binding domain"/>
    <property type="match status" value="1"/>
</dbReference>
<organism evidence="5 6">
    <name type="scientific">Kitasatospora terrestris</name>
    <dbReference type="NCBI Taxonomy" id="258051"/>
    <lineage>
        <taxon>Bacteria</taxon>
        <taxon>Bacillati</taxon>
        <taxon>Actinomycetota</taxon>
        <taxon>Actinomycetes</taxon>
        <taxon>Kitasatosporales</taxon>
        <taxon>Streptomycetaceae</taxon>
        <taxon>Kitasatospora</taxon>
    </lineage>
</organism>
<dbReference type="SUPFAM" id="SSF52540">
    <property type="entry name" value="P-loop containing nucleoside triphosphate hydrolases"/>
    <property type="match status" value="1"/>
</dbReference>
<dbReference type="Pfam" id="PF13191">
    <property type="entry name" value="AAA_16"/>
    <property type="match status" value="1"/>
</dbReference>
<dbReference type="PRINTS" id="PR00038">
    <property type="entry name" value="HTHLUXR"/>
</dbReference>
<evidence type="ECO:0000313" key="5">
    <source>
        <dbReference type="EMBL" id="GAA4835602.1"/>
    </source>
</evidence>
<dbReference type="InterPro" id="IPR000792">
    <property type="entry name" value="Tscrpt_reg_LuxR_C"/>
</dbReference>
<feature type="region of interest" description="Disordered" evidence="3">
    <location>
        <begin position="372"/>
        <end position="396"/>
    </location>
</feature>
<dbReference type="PANTHER" id="PTHR16305">
    <property type="entry name" value="TESTICULAR SOLUBLE ADENYLYL CYCLASE"/>
    <property type="match status" value="1"/>
</dbReference>
<dbReference type="Proteomes" id="UP001501752">
    <property type="component" value="Unassembled WGS sequence"/>
</dbReference>
<gene>
    <name evidence="5" type="ORF">GCM10023235_07930</name>
</gene>
<sequence>MLYGRDGESGLLRGLLAEAAGGTSAALVLYGEAGIGKTALLDELAAGAGRARVLRTVGIEAETELPFAALHQLLRPALDRLGVLPGPQADALRSAFGLAAAGGQDRFLTGLAVLTLLSEHAGEDPVLCLVDDAQWLDRPSLDALAFAARRLDAEGVVMVFAMREPQPLGLPELRLDALDPAAVTALLDGRDAAGLPPHVRERIAAEAAGNPLALIELPRSLSAEQRTGLLGPLPAAPGDPSPSNRVRAAFGARIDRLPAPTRAALLVAAADDTGDLATVLRAAGATPEALEAAETADLIRLDGTTLVFRHPLVRAAAYRSATLARRIAAHRALADTLDGAEHADRRAWHRAAAATAPDETVARELDLAAERATGRQGTASASAAHERASQLSPDPADRRRRLVAAAQAAADAGQFQRVAALLERTEDAAQSAELARVQAALQLNEGSAVRAVEVLLAVADAARPILVEAFHAARSAGVPELVARVAARARTLPTGPHDTLAAAAALYGDEDGDGHGDGDGDGGGRGTVREWPFGGAARDGDLLFSERFLAAHATHALADHGLARDLATLLLAHCRAQGLLGWQATSLHLLAEARLALGELESAATGAAEGLRIAQYAGLDHRACYLRTTLAACAAIEGDEPRSRELAETALAHATAHDLGAAVLHAHHALALNHLGGGDPAQALAHLDHPLTGPPVLNAFLLPDLVEAAARSGADRTAVAATARAQAWAARSATPAAHALAARCRALTSTDAHAEAAFDSAVALGEQAGGSLELARTRLLHGEWLRRRKRRSDARRVLREAMEAFEKAGARPWAERARAELRGTGEVIDATSATATPLGRLTPQEREVVRLAAAGHSNREIAAQLFLSPRTVGHHLYRAFPKLGVASRDQLAHALGEPPTRQKTG</sequence>
<dbReference type="SUPFAM" id="SSF46894">
    <property type="entry name" value="C-terminal effector domain of the bipartite response regulators"/>
    <property type="match status" value="1"/>
</dbReference>
<dbReference type="PANTHER" id="PTHR16305:SF35">
    <property type="entry name" value="TRANSCRIPTIONAL ACTIVATOR DOMAIN"/>
    <property type="match status" value="1"/>
</dbReference>
<dbReference type="CDD" id="cd06170">
    <property type="entry name" value="LuxR_C_like"/>
    <property type="match status" value="1"/>
</dbReference>
<dbReference type="InterPro" id="IPR036388">
    <property type="entry name" value="WH-like_DNA-bd_sf"/>
</dbReference>
<evidence type="ECO:0000313" key="6">
    <source>
        <dbReference type="Proteomes" id="UP001501752"/>
    </source>
</evidence>
<dbReference type="InterPro" id="IPR027417">
    <property type="entry name" value="P-loop_NTPase"/>
</dbReference>
<dbReference type="RefSeq" id="WP_345695344.1">
    <property type="nucleotide sequence ID" value="NZ_BAABIS010000001.1"/>
</dbReference>
<feature type="domain" description="HTH luxR-type" evidence="4">
    <location>
        <begin position="834"/>
        <end position="899"/>
    </location>
</feature>
<accession>A0ABP9DB34</accession>
<evidence type="ECO:0000256" key="2">
    <source>
        <dbReference type="ARBA" id="ARBA00022840"/>
    </source>
</evidence>
<reference evidence="6" key="1">
    <citation type="journal article" date="2019" name="Int. J. Syst. Evol. Microbiol.">
        <title>The Global Catalogue of Microorganisms (GCM) 10K type strain sequencing project: providing services to taxonomists for standard genome sequencing and annotation.</title>
        <authorList>
            <consortium name="The Broad Institute Genomics Platform"/>
            <consortium name="The Broad Institute Genome Sequencing Center for Infectious Disease"/>
            <person name="Wu L."/>
            <person name="Ma J."/>
        </authorList>
    </citation>
    <scope>NUCLEOTIDE SEQUENCE [LARGE SCALE GENOMIC DNA]</scope>
    <source>
        <strain evidence="6">JCM 13006</strain>
    </source>
</reference>
<evidence type="ECO:0000256" key="1">
    <source>
        <dbReference type="ARBA" id="ARBA00022741"/>
    </source>
</evidence>
<dbReference type="SMART" id="SM00421">
    <property type="entry name" value="HTH_LUXR"/>
    <property type="match status" value="1"/>
</dbReference>
<dbReference type="PROSITE" id="PS50043">
    <property type="entry name" value="HTH_LUXR_2"/>
    <property type="match status" value="1"/>
</dbReference>
<keyword evidence="1" id="KW-0547">Nucleotide-binding</keyword>
<evidence type="ECO:0000259" key="4">
    <source>
        <dbReference type="PROSITE" id="PS50043"/>
    </source>
</evidence>